<dbReference type="OrthoDB" id="9809668at2"/>
<dbReference type="GO" id="GO:0016779">
    <property type="term" value="F:nucleotidyltransferase activity"/>
    <property type="evidence" value="ECO:0007669"/>
    <property type="project" value="UniProtKB-KW"/>
</dbReference>
<proteinExistence type="inferred from homology"/>
<dbReference type="GO" id="GO:0046872">
    <property type="term" value="F:metal ion binding"/>
    <property type="evidence" value="ECO:0007669"/>
    <property type="project" value="UniProtKB-KW"/>
</dbReference>
<accession>A0A1M6Z9M9</accession>
<dbReference type="InterPro" id="IPR002934">
    <property type="entry name" value="Polymerase_NTP_transf_dom"/>
</dbReference>
<dbReference type="InterPro" id="IPR052038">
    <property type="entry name" value="Type-VII_TA_antitoxin"/>
</dbReference>
<evidence type="ECO:0000256" key="9">
    <source>
        <dbReference type="ARBA" id="ARBA00038276"/>
    </source>
</evidence>
<dbReference type="CDD" id="cd05403">
    <property type="entry name" value="NT_KNTase_like"/>
    <property type="match status" value="1"/>
</dbReference>
<keyword evidence="2" id="KW-1277">Toxin-antitoxin system</keyword>
<evidence type="ECO:0000256" key="4">
    <source>
        <dbReference type="ARBA" id="ARBA00022695"/>
    </source>
</evidence>
<keyword evidence="8" id="KW-0460">Magnesium</keyword>
<protein>
    <recommendedName>
        <fullName evidence="10">Polymerase nucleotidyl transferase domain-containing protein</fullName>
    </recommendedName>
</protein>
<evidence type="ECO:0000256" key="5">
    <source>
        <dbReference type="ARBA" id="ARBA00022723"/>
    </source>
</evidence>
<evidence type="ECO:0000313" key="11">
    <source>
        <dbReference type="EMBL" id="SHL27121.1"/>
    </source>
</evidence>
<name>A0A1M6Z9M9_XYLRU</name>
<keyword evidence="7" id="KW-0067">ATP-binding</keyword>
<evidence type="ECO:0000256" key="3">
    <source>
        <dbReference type="ARBA" id="ARBA00022679"/>
    </source>
</evidence>
<reference evidence="11 12" key="1">
    <citation type="submission" date="2016-11" db="EMBL/GenBank/DDBJ databases">
        <authorList>
            <person name="Jaros S."/>
            <person name="Januszkiewicz K."/>
            <person name="Wedrychowicz H."/>
        </authorList>
    </citation>
    <scope>NUCLEOTIDE SEQUENCE [LARGE SCALE GENOMIC DNA]</scope>
    <source>
        <strain evidence="11 12">KHT3</strain>
    </source>
</reference>
<evidence type="ECO:0000313" key="12">
    <source>
        <dbReference type="Proteomes" id="UP000184130"/>
    </source>
</evidence>
<keyword evidence="6" id="KW-0547">Nucleotide-binding</keyword>
<dbReference type="PANTHER" id="PTHR33571:SF14">
    <property type="entry name" value="PROTEIN ADENYLYLTRANSFERASE MJ0435-RELATED"/>
    <property type="match status" value="1"/>
</dbReference>
<evidence type="ECO:0000256" key="6">
    <source>
        <dbReference type="ARBA" id="ARBA00022741"/>
    </source>
</evidence>
<dbReference type="InterPro" id="IPR043519">
    <property type="entry name" value="NT_sf"/>
</dbReference>
<evidence type="ECO:0000256" key="7">
    <source>
        <dbReference type="ARBA" id="ARBA00022840"/>
    </source>
</evidence>
<evidence type="ECO:0000256" key="8">
    <source>
        <dbReference type="ARBA" id="ARBA00022842"/>
    </source>
</evidence>
<dbReference type="Pfam" id="PF01909">
    <property type="entry name" value="NTP_transf_2"/>
    <property type="match status" value="1"/>
</dbReference>
<keyword evidence="3" id="KW-0808">Transferase</keyword>
<sequence length="98" mass="11390">MKTTSEYIELIKAHADELRTLFGVRTLRLFGSVSRGEQRDGSDIDVCVEMEPAIYMVVRLKRFLEQLLQCSVDVVHMHPHINPYLLKDIERDGIYVIQ</sequence>
<dbReference type="Gene3D" id="3.30.460.10">
    <property type="entry name" value="Beta Polymerase, domain 2"/>
    <property type="match status" value="1"/>
</dbReference>
<organism evidence="11 12">
    <name type="scientific">Xylanibacter ruminicola</name>
    <name type="common">Prevotella ruminicola</name>
    <dbReference type="NCBI Taxonomy" id="839"/>
    <lineage>
        <taxon>Bacteria</taxon>
        <taxon>Pseudomonadati</taxon>
        <taxon>Bacteroidota</taxon>
        <taxon>Bacteroidia</taxon>
        <taxon>Bacteroidales</taxon>
        <taxon>Prevotellaceae</taxon>
        <taxon>Xylanibacter</taxon>
    </lineage>
</organism>
<dbReference type="SUPFAM" id="SSF81301">
    <property type="entry name" value="Nucleotidyltransferase"/>
    <property type="match status" value="1"/>
</dbReference>
<keyword evidence="5" id="KW-0479">Metal-binding</keyword>
<dbReference type="PANTHER" id="PTHR33571">
    <property type="entry name" value="SSL8005 PROTEIN"/>
    <property type="match status" value="1"/>
</dbReference>
<dbReference type="EMBL" id="FRBD01000045">
    <property type="protein sequence ID" value="SHL27121.1"/>
    <property type="molecule type" value="Genomic_DNA"/>
</dbReference>
<evidence type="ECO:0000259" key="10">
    <source>
        <dbReference type="Pfam" id="PF01909"/>
    </source>
</evidence>
<dbReference type="GO" id="GO:0005524">
    <property type="term" value="F:ATP binding"/>
    <property type="evidence" value="ECO:0007669"/>
    <property type="project" value="UniProtKB-KW"/>
</dbReference>
<comment type="similarity">
    <text evidence="9">Belongs to the MntA antitoxin family.</text>
</comment>
<gene>
    <name evidence="11" type="ORF">SAMN05216463_1452</name>
</gene>
<evidence type="ECO:0000256" key="2">
    <source>
        <dbReference type="ARBA" id="ARBA00022649"/>
    </source>
</evidence>
<comment type="cofactor">
    <cofactor evidence="1">
        <name>Mg(2+)</name>
        <dbReference type="ChEBI" id="CHEBI:18420"/>
    </cofactor>
</comment>
<feature type="domain" description="Polymerase nucleotidyl transferase" evidence="10">
    <location>
        <begin position="12"/>
        <end position="96"/>
    </location>
</feature>
<dbReference type="AlphaFoldDB" id="A0A1M6Z9M9"/>
<evidence type="ECO:0000256" key="1">
    <source>
        <dbReference type="ARBA" id="ARBA00001946"/>
    </source>
</evidence>
<dbReference type="Proteomes" id="UP000184130">
    <property type="component" value="Unassembled WGS sequence"/>
</dbReference>
<dbReference type="RefSeq" id="WP_073211837.1">
    <property type="nucleotide sequence ID" value="NZ_FRBD01000045.1"/>
</dbReference>
<keyword evidence="4" id="KW-0548">Nucleotidyltransferase</keyword>